<protein>
    <submittedName>
        <fullName evidence="1">Uncharacterized protein</fullName>
    </submittedName>
</protein>
<accession>A0A2P6QK62</accession>
<sequence length="56" mass="6661">MNITCECKLSYLIKHLLFLSYYNGLVGSRRVSYNFGFWVGRSFDAREKRDVTHVRL</sequence>
<dbReference type="AlphaFoldDB" id="A0A2P6QK62"/>
<evidence type="ECO:0000313" key="1">
    <source>
        <dbReference type="EMBL" id="PRQ34555.1"/>
    </source>
</evidence>
<keyword evidence="2" id="KW-1185">Reference proteome</keyword>
<gene>
    <name evidence="1" type="ORF">RchiOBHm_Chr5g0070301</name>
</gene>
<dbReference type="Proteomes" id="UP000238479">
    <property type="component" value="Chromosome 5"/>
</dbReference>
<reference evidence="1 2" key="1">
    <citation type="journal article" date="2018" name="Nat. Genet.">
        <title>The Rosa genome provides new insights in the design of modern roses.</title>
        <authorList>
            <person name="Bendahmane M."/>
        </authorList>
    </citation>
    <scope>NUCLEOTIDE SEQUENCE [LARGE SCALE GENOMIC DNA]</scope>
    <source>
        <strain evidence="2">cv. Old Blush</strain>
    </source>
</reference>
<organism evidence="1 2">
    <name type="scientific">Rosa chinensis</name>
    <name type="common">China rose</name>
    <dbReference type="NCBI Taxonomy" id="74649"/>
    <lineage>
        <taxon>Eukaryota</taxon>
        <taxon>Viridiplantae</taxon>
        <taxon>Streptophyta</taxon>
        <taxon>Embryophyta</taxon>
        <taxon>Tracheophyta</taxon>
        <taxon>Spermatophyta</taxon>
        <taxon>Magnoliopsida</taxon>
        <taxon>eudicotyledons</taxon>
        <taxon>Gunneridae</taxon>
        <taxon>Pentapetalae</taxon>
        <taxon>rosids</taxon>
        <taxon>fabids</taxon>
        <taxon>Rosales</taxon>
        <taxon>Rosaceae</taxon>
        <taxon>Rosoideae</taxon>
        <taxon>Rosoideae incertae sedis</taxon>
        <taxon>Rosa</taxon>
    </lineage>
</organism>
<dbReference type="Gramene" id="PRQ34555">
    <property type="protein sequence ID" value="PRQ34555"/>
    <property type="gene ID" value="RchiOBHm_Chr5g0070301"/>
</dbReference>
<dbReference type="EMBL" id="PDCK01000043">
    <property type="protein sequence ID" value="PRQ34555.1"/>
    <property type="molecule type" value="Genomic_DNA"/>
</dbReference>
<evidence type="ECO:0000313" key="2">
    <source>
        <dbReference type="Proteomes" id="UP000238479"/>
    </source>
</evidence>
<name>A0A2P6QK62_ROSCH</name>
<comment type="caution">
    <text evidence="1">The sequence shown here is derived from an EMBL/GenBank/DDBJ whole genome shotgun (WGS) entry which is preliminary data.</text>
</comment>
<proteinExistence type="predicted"/>